<dbReference type="SUPFAM" id="SSF111369">
    <property type="entry name" value="HlyD-like secretion proteins"/>
    <property type="match status" value="1"/>
</dbReference>
<sequence>MHIVKLTKTLTGFMILASTAGWPAWADSPPQMPPSPVGVVTVQPEVIPITNELPGRIAPTRIAEVLPRVSGILLERVFEQGSVVKRGDVLYRIDPAPFQVQVDSAAATLQRAKATQLQARQQSDRQDQLRERGVASAQQQENAVAALAQSNADVAAAEAGLAAAQLNLKYAEITAPIAGRIGRATITEGALVGQSSGSLATIQQLDPVYADFTQSASDLIQLRRALKQGRLQEAGPDETKVHLILDDGTRYPLAGRLLFSEAMVDATTGQITLRGEFPNPDGDLLPGLYVRVAIEQGLQKDALAVPQQAVQRDTAGRAQLYVVKPDDTLELRSVTTGRTYGDRWVIEAGLKAGERVVVDGFQKVMPGARVAPQDWRRPDAPPSLSGGPADPSSGK</sequence>
<keyword evidence="10" id="KW-1185">Reference proteome</keyword>
<dbReference type="InterPro" id="IPR006143">
    <property type="entry name" value="RND_pump_MFP"/>
</dbReference>
<dbReference type="NCBIfam" id="TIGR01730">
    <property type="entry name" value="RND_mfp"/>
    <property type="match status" value="1"/>
</dbReference>
<evidence type="ECO:0000313" key="9">
    <source>
        <dbReference type="EMBL" id="QRG08677.1"/>
    </source>
</evidence>
<evidence type="ECO:0000313" key="10">
    <source>
        <dbReference type="Proteomes" id="UP000596427"/>
    </source>
</evidence>
<dbReference type="InterPro" id="IPR058627">
    <property type="entry name" value="MdtA-like_C"/>
</dbReference>
<dbReference type="GO" id="GO:0022857">
    <property type="term" value="F:transmembrane transporter activity"/>
    <property type="evidence" value="ECO:0007669"/>
    <property type="project" value="InterPro"/>
</dbReference>
<feature type="signal peptide" evidence="4">
    <location>
        <begin position="1"/>
        <end position="26"/>
    </location>
</feature>
<comment type="similarity">
    <text evidence="2">Belongs to the membrane fusion protein (MFP) (TC 8.A.1) family.</text>
</comment>
<evidence type="ECO:0000259" key="8">
    <source>
        <dbReference type="Pfam" id="PF25967"/>
    </source>
</evidence>
<feature type="chain" id="PRO_5037363415" evidence="4">
    <location>
        <begin position="27"/>
        <end position="395"/>
    </location>
</feature>
<accession>A0A974SKN6</accession>
<dbReference type="InterPro" id="IPR058624">
    <property type="entry name" value="MdtA-like_HH"/>
</dbReference>
<dbReference type="Pfam" id="PF25967">
    <property type="entry name" value="RND-MFP_C"/>
    <property type="match status" value="1"/>
</dbReference>
<feature type="domain" description="Multidrug resistance protein MdtA-like alpha-helical hairpin" evidence="5">
    <location>
        <begin position="102"/>
        <end position="171"/>
    </location>
</feature>
<dbReference type="AlphaFoldDB" id="A0A974SKN6"/>
<dbReference type="PANTHER" id="PTHR30158:SF3">
    <property type="entry name" value="MULTIDRUG EFFLUX PUMP SUBUNIT ACRA-RELATED"/>
    <property type="match status" value="1"/>
</dbReference>
<dbReference type="Pfam" id="PF25917">
    <property type="entry name" value="BSH_RND"/>
    <property type="match status" value="1"/>
</dbReference>
<dbReference type="InterPro" id="IPR058626">
    <property type="entry name" value="MdtA-like_b-barrel"/>
</dbReference>
<dbReference type="InterPro" id="IPR058625">
    <property type="entry name" value="MdtA-like_BSH"/>
</dbReference>
<dbReference type="KEGG" id="xdi:EZH22_10560"/>
<feature type="domain" description="Multidrug resistance protein MdtA-like C-terminal permuted SH3" evidence="8">
    <location>
        <begin position="301"/>
        <end position="363"/>
    </location>
</feature>
<feature type="domain" description="Multidrug resistance protein MdtA-like beta-barrel" evidence="7">
    <location>
        <begin position="207"/>
        <end position="297"/>
    </location>
</feature>
<dbReference type="RefSeq" id="WP_203195591.1">
    <property type="nucleotide sequence ID" value="NZ_CP063362.1"/>
</dbReference>
<evidence type="ECO:0000259" key="5">
    <source>
        <dbReference type="Pfam" id="PF25876"/>
    </source>
</evidence>
<dbReference type="GO" id="GO:0046677">
    <property type="term" value="P:response to antibiotic"/>
    <property type="evidence" value="ECO:0007669"/>
    <property type="project" value="TreeGrafter"/>
</dbReference>
<dbReference type="PANTHER" id="PTHR30158">
    <property type="entry name" value="ACRA/E-RELATED COMPONENT OF DRUG EFFLUX TRANSPORTER"/>
    <property type="match status" value="1"/>
</dbReference>
<feature type="domain" description="Multidrug resistance protein MdtA-like barrel-sandwich hybrid" evidence="6">
    <location>
        <begin position="61"/>
        <end position="194"/>
    </location>
</feature>
<dbReference type="GO" id="GO:0005886">
    <property type="term" value="C:plasma membrane"/>
    <property type="evidence" value="ECO:0007669"/>
    <property type="project" value="UniProtKB-SubCell"/>
</dbReference>
<dbReference type="Gene3D" id="1.10.287.470">
    <property type="entry name" value="Helix hairpin bin"/>
    <property type="match status" value="1"/>
</dbReference>
<evidence type="ECO:0000256" key="1">
    <source>
        <dbReference type="ARBA" id="ARBA00004196"/>
    </source>
</evidence>
<gene>
    <name evidence="9" type="ORF">EZH22_10560</name>
</gene>
<dbReference type="FunFam" id="2.40.420.20:FF:000001">
    <property type="entry name" value="Efflux RND transporter periplasmic adaptor subunit"/>
    <property type="match status" value="1"/>
</dbReference>
<dbReference type="Pfam" id="PF25876">
    <property type="entry name" value="HH_MFP_RND"/>
    <property type="match status" value="1"/>
</dbReference>
<dbReference type="Proteomes" id="UP000596427">
    <property type="component" value="Chromosome"/>
</dbReference>
<dbReference type="Gene3D" id="2.40.30.170">
    <property type="match status" value="1"/>
</dbReference>
<evidence type="ECO:0000256" key="2">
    <source>
        <dbReference type="ARBA" id="ARBA00009477"/>
    </source>
</evidence>
<dbReference type="Pfam" id="PF25944">
    <property type="entry name" value="Beta-barrel_RND"/>
    <property type="match status" value="1"/>
</dbReference>
<proteinExistence type="inferred from homology"/>
<dbReference type="EMBL" id="CP063362">
    <property type="protein sequence ID" value="QRG08677.1"/>
    <property type="molecule type" value="Genomic_DNA"/>
</dbReference>
<organism evidence="9 10">
    <name type="scientific">Xanthobacter dioxanivorans</name>
    <dbReference type="NCBI Taxonomy" id="2528964"/>
    <lineage>
        <taxon>Bacteria</taxon>
        <taxon>Pseudomonadati</taxon>
        <taxon>Pseudomonadota</taxon>
        <taxon>Alphaproteobacteria</taxon>
        <taxon>Hyphomicrobiales</taxon>
        <taxon>Xanthobacteraceae</taxon>
        <taxon>Xanthobacter</taxon>
    </lineage>
</organism>
<evidence type="ECO:0000259" key="7">
    <source>
        <dbReference type="Pfam" id="PF25944"/>
    </source>
</evidence>
<keyword evidence="4" id="KW-0732">Signal</keyword>
<evidence type="ECO:0000259" key="6">
    <source>
        <dbReference type="Pfam" id="PF25917"/>
    </source>
</evidence>
<evidence type="ECO:0000256" key="4">
    <source>
        <dbReference type="SAM" id="SignalP"/>
    </source>
</evidence>
<comment type="subcellular location">
    <subcellularLocation>
        <location evidence="1">Cell envelope</location>
    </subcellularLocation>
</comment>
<evidence type="ECO:0000256" key="3">
    <source>
        <dbReference type="SAM" id="MobiDB-lite"/>
    </source>
</evidence>
<dbReference type="Gene3D" id="2.40.420.20">
    <property type="match status" value="1"/>
</dbReference>
<reference evidence="9 10" key="1">
    <citation type="submission" date="2020-10" db="EMBL/GenBank/DDBJ databases">
        <title>Degradation of 1,4-Dioxane by Xanthobacter sp. YN2, via a Novel Group-2 Soluble Di-Iron Monooxygenase.</title>
        <authorList>
            <person name="Ma F."/>
            <person name="Wang Y."/>
            <person name="Yang J."/>
            <person name="Guo H."/>
            <person name="Su D."/>
            <person name="Yu L."/>
        </authorList>
    </citation>
    <scope>NUCLEOTIDE SEQUENCE [LARGE SCALE GENOMIC DNA]</scope>
    <source>
        <strain evidence="9 10">YN2</strain>
    </source>
</reference>
<protein>
    <submittedName>
        <fullName evidence="9">Efflux RND transporter periplasmic adaptor subunit</fullName>
    </submittedName>
</protein>
<feature type="region of interest" description="Disordered" evidence="3">
    <location>
        <begin position="369"/>
        <end position="395"/>
    </location>
</feature>
<dbReference type="Gene3D" id="2.40.50.100">
    <property type="match status" value="1"/>
</dbReference>
<name>A0A974SKN6_9HYPH</name>